<feature type="region of interest" description="Disordered" evidence="1">
    <location>
        <begin position="400"/>
        <end position="680"/>
    </location>
</feature>
<feature type="compositionally biased region" description="Basic and acidic residues" evidence="1">
    <location>
        <begin position="590"/>
        <end position="603"/>
    </location>
</feature>
<feature type="compositionally biased region" description="Low complexity" evidence="1">
    <location>
        <begin position="733"/>
        <end position="743"/>
    </location>
</feature>
<feature type="compositionally biased region" description="Polar residues" evidence="1">
    <location>
        <begin position="717"/>
        <end position="729"/>
    </location>
</feature>
<evidence type="ECO:0000313" key="3">
    <source>
        <dbReference type="Proteomes" id="UP000318447"/>
    </source>
</evidence>
<feature type="region of interest" description="Disordered" evidence="1">
    <location>
        <begin position="711"/>
        <end position="751"/>
    </location>
</feature>
<feature type="compositionally biased region" description="Basic residues" evidence="1">
    <location>
        <begin position="466"/>
        <end position="478"/>
    </location>
</feature>
<dbReference type="VEuPathDB" id="TriTrypDB:LdCL_260025700"/>
<dbReference type="EMBL" id="RHLC01000017">
    <property type="protein sequence ID" value="TPP41230.1"/>
    <property type="molecule type" value="Genomic_DNA"/>
</dbReference>
<comment type="caution">
    <text evidence="2">The sequence shown here is derived from an EMBL/GenBank/DDBJ whole genome shotgun (WGS) entry which is preliminary data.</text>
</comment>
<protein>
    <submittedName>
        <fullName evidence="2">Uncharacterized protein</fullName>
    </submittedName>
</protein>
<sequence>MTDLSNRQWRALAQAYPFYLAGEVGVGGPANDRSPDRQAGVTESELVAPSLSSSEEFVQYVVPRVAKVFPEELQAYERANDCGGQPAHPNGGRACRASPRSTAEAVDALLVYLFDCTTSALSRGSPTKQRRPFASACFAPLITPLSRREQQLLGLYHRKQEQYTYVLSTQQQLLAASQLAVQALQGVSSPILAYAQRGAGASQRVAEESLAAPTRESVVFPGGQKLSVWPPLSHATVSGDGNSARAVQAASSSRAPAAGGANSCDASRAFTSALANVPYENRPRETPAAASLSVDGSSVAGTWRDSPFLHSRTDTAPVPIAMSRCAGCHEVGGDLLICTQCEEVRHEACGGPHPPEPGMAGKRVPAMNVCKRCATALNLSSSSSSLRSTTSSSERAELDEYFSSDDDASSLSGFIVNTSDDDEADGGGQSAEDDGDSNVDRAKGNEKGERRQRKHQSTGALAPPRKGQHANKNRKRRPAAGATDAASDVSSASSAASGSSSRIWSRSASLDRALAMAAKRKSKKHDSAKKVHAGDNEGDAGASAPRNEGHEGQRRKRRRVRHEDEEGGRRQHKRKRSAAEASDTSSLTREGTKHSPVDRRRAELLSAQPRRLAELEDEEELSALGIASSSASGTPLQPPPSSSKRRQGCSANRSLGRMGRSNNQRRRTAKARGKPFIPKTVKSKVRNQNRRMKIMAAKKDPRLHKKLSYDKVHTKSGKITQRKFQSGGYNHSGKFGKAAGAKRNAAKGKIK</sequence>
<accession>A0A504X571</accession>
<dbReference type="AlphaFoldDB" id="A0A504X571"/>
<feature type="compositionally biased region" description="Low complexity" evidence="1">
    <location>
        <begin position="479"/>
        <end position="508"/>
    </location>
</feature>
<dbReference type="VEuPathDB" id="TriTrypDB:LdCL_260025800"/>
<feature type="compositionally biased region" description="Basic residues" evidence="1">
    <location>
        <begin position="518"/>
        <end position="527"/>
    </location>
</feature>
<feature type="compositionally biased region" description="Acidic residues" evidence="1">
    <location>
        <begin position="419"/>
        <end position="437"/>
    </location>
</feature>
<dbReference type="VEuPathDB" id="TriTrypDB:LdBPK_262010.1"/>
<dbReference type="VEuPathDB" id="TriTrypDB:LDHU3_26.2650"/>
<feature type="compositionally biased region" description="Basic and acidic residues" evidence="1">
    <location>
        <begin position="438"/>
        <end position="449"/>
    </location>
</feature>
<proteinExistence type="predicted"/>
<feature type="compositionally biased region" description="Polar residues" evidence="1">
    <location>
        <begin position="409"/>
        <end position="418"/>
    </location>
</feature>
<feature type="compositionally biased region" description="Basic residues" evidence="1">
    <location>
        <begin position="663"/>
        <end position="673"/>
    </location>
</feature>
<organism evidence="2 3">
    <name type="scientific">Leishmania donovani</name>
    <dbReference type="NCBI Taxonomy" id="5661"/>
    <lineage>
        <taxon>Eukaryota</taxon>
        <taxon>Discoba</taxon>
        <taxon>Euglenozoa</taxon>
        <taxon>Kinetoplastea</taxon>
        <taxon>Metakinetoplastina</taxon>
        <taxon>Trypanosomatida</taxon>
        <taxon>Trypanosomatidae</taxon>
        <taxon>Leishmaniinae</taxon>
        <taxon>Leishmania</taxon>
    </lineage>
</organism>
<gene>
    <name evidence="2" type="ORF">CGC21_32305</name>
</gene>
<reference evidence="3" key="1">
    <citation type="submission" date="2019-02" db="EMBL/GenBank/DDBJ databases">
        <title>FDA dAtabase for Regulatory Grade micrObial Sequences (FDA-ARGOS): Supporting development and validation of Infectious Disease Dx tests.</title>
        <authorList>
            <person name="Duncan R."/>
            <person name="Fisher C."/>
            <person name="Tallon L."/>
            <person name="Sadzewicz L."/>
            <person name="Sengamalay N."/>
            <person name="Ott S."/>
            <person name="Godinez A."/>
            <person name="Nagaraj S."/>
            <person name="Vavikolanu K."/>
            <person name="Nadendla S."/>
            <person name="Aluvathingal J."/>
            <person name="Sichtig H."/>
        </authorList>
    </citation>
    <scope>NUCLEOTIDE SEQUENCE [LARGE SCALE GENOMIC DNA]</scope>
    <source>
        <strain evidence="3">FDAARGOS_361</strain>
    </source>
</reference>
<evidence type="ECO:0000313" key="2">
    <source>
        <dbReference type="EMBL" id="TPP41230.1"/>
    </source>
</evidence>
<name>A0A504X571_LEIDO</name>
<feature type="compositionally biased region" description="Low complexity" evidence="1">
    <location>
        <begin position="622"/>
        <end position="633"/>
    </location>
</feature>
<dbReference type="VEuPathDB" id="TriTrypDB:LDHU3_26.2640"/>
<dbReference type="VEuPathDB" id="TriTrypDB:LdBPK_262020.1"/>
<evidence type="ECO:0000256" key="1">
    <source>
        <dbReference type="SAM" id="MobiDB-lite"/>
    </source>
</evidence>
<dbReference type="Proteomes" id="UP000318447">
    <property type="component" value="Unassembled WGS sequence"/>
</dbReference>